<keyword evidence="7" id="KW-0472">Membrane</keyword>
<keyword evidence="4" id="KW-0732">Signal</keyword>
<evidence type="ECO:0000256" key="1">
    <source>
        <dbReference type="ARBA" id="ARBA00004168"/>
    </source>
</evidence>
<keyword evidence="7" id="KW-1133">Transmembrane helix</keyword>
<proteinExistence type="predicted"/>
<evidence type="ECO:0000313" key="9">
    <source>
        <dbReference type="EMBL" id="RFT67904.1"/>
    </source>
</evidence>
<keyword evidence="3" id="KW-0964">Secreted</keyword>
<organism evidence="9 10">
    <name type="scientific">Bacillus clarus</name>
    <dbReference type="NCBI Taxonomy" id="2338372"/>
    <lineage>
        <taxon>Bacteria</taxon>
        <taxon>Bacillati</taxon>
        <taxon>Bacillota</taxon>
        <taxon>Bacilli</taxon>
        <taxon>Bacillales</taxon>
        <taxon>Bacillaceae</taxon>
        <taxon>Bacillus</taxon>
        <taxon>Bacillus cereus group</taxon>
    </lineage>
</organism>
<feature type="region of interest" description="Disordered" evidence="6">
    <location>
        <begin position="1"/>
        <end position="23"/>
    </location>
</feature>
<protein>
    <submittedName>
        <fullName evidence="9">LPXTG cell wall anchor domain-containing protein</fullName>
    </submittedName>
</protein>
<evidence type="ECO:0000256" key="7">
    <source>
        <dbReference type="SAM" id="Phobius"/>
    </source>
</evidence>
<keyword evidence="7" id="KW-0812">Transmembrane</keyword>
<keyword evidence="10" id="KW-1185">Reference proteome</keyword>
<evidence type="ECO:0000256" key="2">
    <source>
        <dbReference type="ARBA" id="ARBA00022512"/>
    </source>
</evidence>
<feature type="domain" description="Gram-positive cocci surface proteins LPxTG" evidence="8">
    <location>
        <begin position="21"/>
        <end position="55"/>
    </location>
</feature>
<dbReference type="Proteomes" id="UP000264294">
    <property type="component" value="Unassembled WGS sequence"/>
</dbReference>
<comment type="subcellular location">
    <subcellularLocation>
        <location evidence="1">Secreted</location>
        <location evidence="1">Cell wall</location>
        <topology evidence="1">Peptidoglycan-anchor</topology>
    </subcellularLocation>
</comment>
<dbReference type="Pfam" id="PF00746">
    <property type="entry name" value="Gram_pos_anchor"/>
    <property type="match status" value="1"/>
</dbReference>
<gene>
    <name evidence="9" type="ORF">D0U04_05435</name>
</gene>
<evidence type="ECO:0000256" key="6">
    <source>
        <dbReference type="SAM" id="MobiDB-lite"/>
    </source>
</evidence>
<sequence length="57" mass="6101">MLNEITAVAKKPGSEKESEPVKLLPSTGGQLSAAPYAGGLLIIIGLLFMLRSKRKYN</sequence>
<name>A0ABX9L0M5_9BACI</name>
<evidence type="ECO:0000256" key="3">
    <source>
        <dbReference type="ARBA" id="ARBA00022525"/>
    </source>
</evidence>
<dbReference type="EMBL" id="QVOD01000004">
    <property type="protein sequence ID" value="RFT67904.1"/>
    <property type="molecule type" value="Genomic_DNA"/>
</dbReference>
<evidence type="ECO:0000256" key="5">
    <source>
        <dbReference type="ARBA" id="ARBA00023088"/>
    </source>
</evidence>
<evidence type="ECO:0000256" key="4">
    <source>
        <dbReference type="ARBA" id="ARBA00022729"/>
    </source>
</evidence>
<keyword evidence="2" id="KW-0134">Cell wall</keyword>
<comment type="caution">
    <text evidence="9">The sequence shown here is derived from an EMBL/GenBank/DDBJ whole genome shotgun (WGS) entry which is preliminary data.</text>
</comment>
<feature type="transmembrane region" description="Helical" evidence="7">
    <location>
        <begin position="33"/>
        <end position="50"/>
    </location>
</feature>
<reference evidence="9 10" key="1">
    <citation type="submission" date="2018-08" db="EMBL/GenBank/DDBJ databases">
        <title>Bacillus clarus sp. nov. strain PS00077A.</title>
        <authorList>
            <person name="Mendez Acevedo M."/>
            <person name="Carroll L."/>
            <person name="Mukherjee M."/>
            <person name="Wiedmann M."/>
            <person name="Kovac J."/>
        </authorList>
    </citation>
    <scope>NUCLEOTIDE SEQUENCE [LARGE SCALE GENOMIC DNA]</scope>
    <source>
        <strain evidence="9 10">PS00077A</strain>
    </source>
</reference>
<evidence type="ECO:0000313" key="10">
    <source>
        <dbReference type="Proteomes" id="UP000264294"/>
    </source>
</evidence>
<evidence type="ECO:0000259" key="8">
    <source>
        <dbReference type="Pfam" id="PF00746"/>
    </source>
</evidence>
<dbReference type="NCBIfam" id="TIGR01167">
    <property type="entry name" value="LPXTG_anchor"/>
    <property type="match status" value="1"/>
</dbReference>
<accession>A0ABX9L0M5</accession>
<dbReference type="InterPro" id="IPR019931">
    <property type="entry name" value="LPXTG_anchor"/>
</dbReference>
<keyword evidence="5" id="KW-0572">Peptidoglycan-anchor</keyword>